<sequence length="508" mass="54884" precursor="true">MKMRFLFCTAVTLTVLMLTAADTSAAEAPQVKVGFAERDITPEIGMEQPGGYGKSFHRSFHDPCKTRAAVFDNGTNVVAVVSLDALFIRRVTVDEIRERVEAKCKIPANSILLHATHSHSSGPMGMILPGEYDHASKFVQELAYEKSSTADTAYLETVVDQSVEAICEAYNKRSASECGAGVGIEEQVAFNRRFFMRNGLTFTHPRPGNPDIVKPAGPVDPEVGVIGVWDEQGQLKGCIVNFVCHATTNPGGISANYIYYVEQVIRGVFGKDVTLVFLAGASGDVTQVDNLSKYQRRPSEESARFVGGRIGAEAVKVLLSMPRGNFKTIASKVKMLEIPRRKPTPGHVAEAVEVVKAGPAKSNATDWVFAKETVLLDARLQKEPVAKVEVQAIQIGPVVLLTDPAEFFCQLGLDIKAGSPFPITFPVSLANGCVGYVPTKEAFDKNGGGYETRLTSYSNLVTTAGPQMVEAAVELSKQLTPDEQPERPAAPAFNNNPWAYGSLAPQVD</sequence>
<reference evidence="3 4" key="1">
    <citation type="submission" date="2019-02" db="EMBL/GenBank/DDBJ databases">
        <title>Deep-cultivation of Planctomycetes and their phenomic and genomic characterization uncovers novel biology.</title>
        <authorList>
            <person name="Wiegand S."/>
            <person name="Jogler M."/>
            <person name="Boedeker C."/>
            <person name="Pinto D."/>
            <person name="Vollmers J."/>
            <person name="Rivas-Marin E."/>
            <person name="Kohn T."/>
            <person name="Peeters S.H."/>
            <person name="Heuer A."/>
            <person name="Rast P."/>
            <person name="Oberbeckmann S."/>
            <person name="Bunk B."/>
            <person name="Jeske O."/>
            <person name="Meyerdierks A."/>
            <person name="Storesund J.E."/>
            <person name="Kallscheuer N."/>
            <person name="Luecker S."/>
            <person name="Lage O.M."/>
            <person name="Pohl T."/>
            <person name="Merkel B.J."/>
            <person name="Hornburger P."/>
            <person name="Mueller R.-W."/>
            <person name="Bruemmer F."/>
            <person name="Labrenz M."/>
            <person name="Spormann A.M."/>
            <person name="Op den Camp H."/>
            <person name="Overmann J."/>
            <person name="Amann R."/>
            <person name="Jetten M.S.M."/>
            <person name="Mascher T."/>
            <person name="Medema M.H."/>
            <person name="Devos D.P."/>
            <person name="Kaster A.-K."/>
            <person name="Ovreas L."/>
            <person name="Rohde M."/>
            <person name="Galperin M.Y."/>
            <person name="Jogler C."/>
        </authorList>
    </citation>
    <scope>NUCLEOTIDE SEQUENCE [LARGE SCALE GENOMIC DNA]</scope>
    <source>
        <strain evidence="3 4">HG66A1</strain>
    </source>
</reference>
<evidence type="ECO:0000313" key="4">
    <source>
        <dbReference type="Proteomes" id="UP000320421"/>
    </source>
</evidence>
<keyword evidence="4" id="KW-1185">Reference proteome</keyword>
<dbReference type="AlphaFoldDB" id="A0A517PUI9"/>
<protein>
    <recommendedName>
        <fullName evidence="5">Ceramidase</fullName>
    </recommendedName>
</protein>
<dbReference type="Proteomes" id="UP000320421">
    <property type="component" value="Chromosome"/>
</dbReference>
<feature type="chain" id="PRO_5021962227" description="Ceramidase" evidence="2">
    <location>
        <begin position="21"/>
        <end position="508"/>
    </location>
</feature>
<evidence type="ECO:0000256" key="2">
    <source>
        <dbReference type="SAM" id="SignalP"/>
    </source>
</evidence>
<evidence type="ECO:0000256" key="1">
    <source>
        <dbReference type="SAM" id="MobiDB-lite"/>
    </source>
</evidence>
<feature type="signal peptide" evidence="2">
    <location>
        <begin position="1"/>
        <end position="20"/>
    </location>
</feature>
<organism evidence="3 4">
    <name type="scientific">Gimesia chilikensis</name>
    <dbReference type="NCBI Taxonomy" id="2605989"/>
    <lineage>
        <taxon>Bacteria</taxon>
        <taxon>Pseudomonadati</taxon>
        <taxon>Planctomycetota</taxon>
        <taxon>Planctomycetia</taxon>
        <taxon>Planctomycetales</taxon>
        <taxon>Planctomycetaceae</taxon>
        <taxon>Gimesia</taxon>
    </lineage>
</organism>
<proteinExistence type="predicted"/>
<gene>
    <name evidence="3" type="ORF">HG66A1_48430</name>
</gene>
<feature type="region of interest" description="Disordered" evidence="1">
    <location>
        <begin position="479"/>
        <end position="508"/>
    </location>
</feature>
<evidence type="ECO:0000313" key="3">
    <source>
        <dbReference type="EMBL" id="QDT23030.1"/>
    </source>
</evidence>
<accession>A0A517PUI9</accession>
<name>A0A517PUI9_9PLAN</name>
<keyword evidence="2" id="KW-0732">Signal</keyword>
<evidence type="ECO:0008006" key="5">
    <source>
        <dbReference type="Google" id="ProtNLM"/>
    </source>
</evidence>
<dbReference type="EMBL" id="CP036266">
    <property type="protein sequence ID" value="QDT23030.1"/>
    <property type="molecule type" value="Genomic_DNA"/>
</dbReference>
<dbReference type="RefSeq" id="WP_197996765.1">
    <property type="nucleotide sequence ID" value="NZ_CP036266.1"/>
</dbReference>